<dbReference type="InterPro" id="IPR042099">
    <property type="entry name" value="ANL_N_sf"/>
</dbReference>
<dbReference type="SUPFAM" id="SSF53474">
    <property type="entry name" value="alpha/beta-Hydrolases"/>
    <property type="match status" value="1"/>
</dbReference>
<name>A0A6J7EI02_9ZZZZ</name>
<reference evidence="4" key="1">
    <citation type="submission" date="2020-05" db="EMBL/GenBank/DDBJ databases">
        <authorList>
            <person name="Chiriac C."/>
            <person name="Salcher M."/>
            <person name="Ghai R."/>
            <person name="Kavagutti S V."/>
        </authorList>
    </citation>
    <scope>NUCLEOTIDE SEQUENCE</scope>
</reference>
<keyword evidence="2" id="KW-0436">Ligase</keyword>
<evidence type="ECO:0000259" key="3">
    <source>
        <dbReference type="Pfam" id="PF00501"/>
    </source>
</evidence>
<evidence type="ECO:0000256" key="2">
    <source>
        <dbReference type="ARBA" id="ARBA00022598"/>
    </source>
</evidence>
<dbReference type="PANTHER" id="PTHR43201">
    <property type="entry name" value="ACYL-COA SYNTHETASE"/>
    <property type="match status" value="1"/>
</dbReference>
<protein>
    <submittedName>
        <fullName evidence="4">Unannotated protein</fullName>
    </submittedName>
</protein>
<dbReference type="Gene3D" id="3.40.50.1820">
    <property type="entry name" value="alpha/beta hydrolase"/>
    <property type="match status" value="1"/>
</dbReference>
<dbReference type="PANTHER" id="PTHR43201:SF5">
    <property type="entry name" value="MEDIUM-CHAIN ACYL-COA LIGASE ACSF2, MITOCHONDRIAL"/>
    <property type="match status" value="1"/>
</dbReference>
<dbReference type="SUPFAM" id="SSF56801">
    <property type="entry name" value="Acetyl-CoA synthetase-like"/>
    <property type="match status" value="1"/>
</dbReference>
<feature type="domain" description="AMP-dependent synthetase/ligase" evidence="3">
    <location>
        <begin position="88"/>
        <end position="452"/>
    </location>
</feature>
<sequence>MLLVWGPNDPVFSDRYLTDLMQRAPHADVHRFEQASHLVIEDAPEAVASILAWISERTAPYDRLGASANPDPAGASAPTALLDGLVTAAVQRPESPALIVMGSRGVTQRVTWGHLNRRVAELAAGLTARGVQPGDRVSVLVPPGADLLAIVYGCWTIGASAVVADTGLGIAGIRRAIRGARPQHVIGVRAGMALARTVTIPGLRLSVGALPALAAEGAALLDAGWATALPDREAEAVVVFTSGATGPAKGVVYRHRQIAATVDVLRRHYALGSTDSLVAAFAPWAVLGPALGLSSVIPSMDVTKPATLTALALSEAVAAVDGTVLWASPAALANVLATAGTLSPEQRAAFASLRLALFAGAPVPVESLKAAATLMPNAQARTPYGMTEALPIADTDLDEIEAAGPGNGVLVGWPVSGVQVAIAPLSEMGLPSPEITTEPGMTGEVAVRADHMRDHYDRLWATNRMASANDGWHRTGDVGHLDEDGRLWIEGRLAHVIVTDAGPLTPVGPEQRAISVPFVDQAALVSVGPRGTAHPVLVVVVARGSAATALLDPERTAELRQVTGVDLAAVLCRGTMPVDIRHNAKIDRSALSRWAESVLAGAVR</sequence>
<accession>A0A6J7EI02</accession>
<dbReference type="InterPro" id="IPR029058">
    <property type="entry name" value="AB_hydrolase_fold"/>
</dbReference>
<dbReference type="InterPro" id="IPR000873">
    <property type="entry name" value="AMP-dep_synth/lig_dom"/>
</dbReference>
<dbReference type="AlphaFoldDB" id="A0A6J7EI02"/>
<gene>
    <name evidence="4" type="ORF">UFOPK3402_01483</name>
</gene>
<organism evidence="4">
    <name type="scientific">freshwater metagenome</name>
    <dbReference type="NCBI Taxonomy" id="449393"/>
    <lineage>
        <taxon>unclassified sequences</taxon>
        <taxon>metagenomes</taxon>
        <taxon>ecological metagenomes</taxon>
    </lineage>
</organism>
<proteinExistence type="inferred from homology"/>
<evidence type="ECO:0000313" key="4">
    <source>
        <dbReference type="EMBL" id="CAB4883027.1"/>
    </source>
</evidence>
<dbReference type="Pfam" id="PF00501">
    <property type="entry name" value="AMP-binding"/>
    <property type="match status" value="1"/>
</dbReference>
<dbReference type="GO" id="GO:0031956">
    <property type="term" value="F:medium-chain fatty acid-CoA ligase activity"/>
    <property type="evidence" value="ECO:0007669"/>
    <property type="project" value="TreeGrafter"/>
</dbReference>
<dbReference type="EMBL" id="CAFBLS010000204">
    <property type="protein sequence ID" value="CAB4883027.1"/>
    <property type="molecule type" value="Genomic_DNA"/>
</dbReference>
<dbReference type="GO" id="GO:0006631">
    <property type="term" value="P:fatty acid metabolic process"/>
    <property type="evidence" value="ECO:0007669"/>
    <property type="project" value="TreeGrafter"/>
</dbReference>
<dbReference type="Gene3D" id="3.40.50.12780">
    <property type="entry name" value="N-terminal domain of ligase-like"/>
    <property type="match status" value="1"/>
</dbReference>
<comment type="similarity">
    <text evidence="1">Belongs to the ATP-dependent AMP-binding enzyme family.</text>
</comment>
<evidence type="ECO:0000256" key="1">
    <source>
        <dbReference type="ARBA" id="ARBA00006432"/>
    </source>
</evidence>